<keyword evidence="2" id="KW-1185">Reference proteome</keyword>
<gene>
    <name evidence="1" type="ORF">AV530_003042</name>
</gene>
<dbReference type="EMBL" id="LSYS01001520">
    <property type="protein sequence ID" value="OPJ88491.1"/>
    <property type="molecule type" value="Genomic_DNA"/>
</dbReference>
<protein>
    <submittedName>
        <fullName evidence="1">Uncharacterized protein</fullName>
    </submittedName>
</protein>
<dbReference type="AlphaFoldDB" id="A0A1V4KW17"/>
<reference evidence="1 2" key="1">
    <citation type="submission" date="2016-02" db="EMBL/GenBank/DDBJ databases">
        <title>Band-tailed pigeon sequencing and assembly.</title>
        <authorList>
            <person name="Soares A.E."/>
            <person name="Novak B.J."/>
            <person name="Rice E.S."/>
            <person name="O'Connell B."/>
            <person name="Chang D."/>
            <person name="Weber S."/>
            <person name="Shapiro B."/>
        </authorList>
    </citation>
    <scope>NUCLEOTIDE SEQUENCE [LARGE SCALE GENOMIC DNA]</scope>
    <source>
        <strain evidence="1">BTP2013</strain>
        <tissue evidence="1">Blood</tissue>
    </source>
</reference>
<name>A0A1V4KW17_PATFA</name>
<evidence type="ECO:0000313" key="2">
    <source>
        <dbReference type="Proteomes" id="UP000190648"/>
    </source>
</evidence>
<sequence>MEKAELPQKGLVSINQNSRRCWAHRPFESCGQRTDGNKRMYLRLGVLVVSVRDAGFPSFDLPLPVTFCVLTTHDKPKLGDNASHLLLQDSFTINHHVFQASIKDTAQMGVDNLEKLVSSNKWLGWELPTLMRDRSF</sequence>
<proteinExistence type="predicted"/>
<evidence type="ECO:0000313" key="1">
    <source>
        <dbReference type="EMBL" id="OPJ88491.1"/>
    </source>
</evidence>
<comment type="caution">
    <text evidence="1">The sequence shown here is derived from an EMBL/GenBank/DDBJ whole genome shotgun (WGS) entry which is preliminary data.</text>
</comment>
<accession>A0A1V4KW17</accession>
<organism evidence="1 2">
    <name type="scientific">Patagioenas fasciata monilis</name>
    <dbReference type="NCBI Taxonomy" id="372326"/>
    <lineage>
        <taxon>Eukaryota</taxon>
        <taxon>Metazoa</taxon>
        <taxon>Chordata</taxon>
        <taxon>Craniata</taxon>
        <taxon>Vertebrata</taxon>
        <taxon>Euteleostomi</taxon>
        <taxon>Archelosauria</taxon>
        <taxon>Archosauria</taxon>
        <taxon>Dinosauria</taxon>
        <taxon>Saurischia</taxon>
        <taxon>Theropoda</taxon>
        <taxon>Coelurosauria</taxon>
        <taxon>Aves</taxon>
        <taxon>Neognathae</taxon>
        <taxon>Neoaves</taxon>
        <taxon>Columbimorphae</taxon>
        <taxon>Columbiformes</taxon>
        <taxon>Columbidae</taxon>
        <taxon>Patagioenas</taxon>
    </lineage>
</organism>
<dbReference type="Proteomes" id="UP000190648">
    <property type="component" value="Unassembled WGS sequence"/>
</dbReference>